<feature type="transmembrane region" description="Helical" evidence="1">
    <location>
        <begin position="6"/>
        <end position="23"/>
    </location>
</feature>
<dbReference type="InterPro" id="IPR031876">
    <property type="entry name" value="DUF4760"/>
</dbReference>
<protein>
    <submittedName>
        <fullName evidence="2">DUF4760 domain-containing protein</fullName>
    </submittedName>
</protein>
<dbReference type="AlphaFoldDB" id="A0A3A8G9S7"/>
<dbReference type="Proteomes" id="UP000281084">
    <property type="component" value="Unassembled WGS sequence"/>
</dbReference>
<dbReference type="EMBL" id="RAXZ01000001">
    <property type="protein sequence ID" value="RKG55782.1"/>
    <property type="molecule type" value="Genomic_DNA"/>
</dbReference>
<gene>
    <name evidence="2" type="ORF">D7V64_01450</name>
</gene>
<name>A0A3A8G9S7_9GAMM</name>
<feature type="transmembrane region" description="Helical" evidence="1">
    <location>
        <begin position="262"/>
        <end position="283"/>
    </location>
</feature>
<keyword evidence="1" id="KW-0472">Membrane</keyword>
<accession>A0A3A8G9S7</accession>
<evidence type="ECO:0000313" key="3">
    <source>
        <dbReference type="Proteomes" id="UP000281084"/>
    </source>
</evidence>
<comment type="caution">
    <text evidence="2">The sequence shown here is derived from an EMBL/GenBank/DDBJ whole genome shotgun (WGS) entry which is preliminary data.</text>
</comment>
<keyword evidence="1" id="KW-0812">Transmembrane</keyword>
<evidence type="ECO:0000256" key="1">
    <source>
        <dbReference type="SAM" id="Phobius"/>
    </source>
</evidence>
<dbReference type="Pfam" id="PF15956">
    <property type="entry name" value="DUF4760"/>
    <property type="match status" value="1"/>
</dbReference>
<feature type="transmembrane region" description="Helical" evidence="1">
    <location>
        <begin position="35"/>
        <end position="58"/>
    </location>
</feature>
<keyword evidence="1" id="KW-1133">Transmembrane helix</keyword>
<feature type="transmembrane region" description="Helical" evidence="1">
    <location>
        <begin position="78"/>
        <end position="97"/>
    </location>
</feature>
<proteinExistence type="predicted"/>
<organism evidence="2 3">
    <name type="scientific">Acinetobacter cumulans</name>
    <dbReference type="NCBI Taxonomy" id="2136182"/>
    <lineage>
        <taxon>Bacteria</taxon>
        <taxon>Pseudomonadati</taxon>
        <taxon>Pseudomonadota</taxon>
        <taxon>Gammaproteobacteria</taxon>
        <taxon>Moraxellales</taxon>
        <taxon>Moraxellaceae</taxon>
        <taxon>Acinetobacter</taxon>
    </lineage>
</organism>
<evidence type="ECO:0000313" key="2">
    <source>
        <dbReference type="EMBL" id="RKG55782.1"/>
    </source>
</evidence>
<sequence length="312" mass="36580">MSFIKTYFLIIPYITVIAYFFAYKRDNFFLKIRSSVQLLLILILLGMTFTNILVWKAFFEEYTFLNFDIQNTDTQFKTTALVTALAAIAAVFGWIFTSRVQIINTVRSHSVQVLMNSRNSTVYIDKVDKATVIRRKLVLARKPKLDEKVQLTVDEFKDLEDHEKSAVTYLLNFLEFVAIGIRHNNLDEDLIRGSFKSILKSNYILFQKIIEHLRELDNPKIYNQLEMLHKRWDEENHSKCAECKEWYKVGVVEGGFNTAKIVVTYILLNIFTCFLWSVISWIMQVIEWLTVHKESENFICIDCLKGKDFGQS</sequence>
<dbReference type="RefSeq" id="WP_120366602.1">
    <property type="nucleotide sequence ID" value="NZ_RAXZ01000001.1"/>
</dbReference>
<reference evidence="2 3" key="1">
    <citation type="submission" date="2018-09" db="EMBL/GenBank/DDBJ databases">
        <title>The draft genome of Acinetobacter spp. strains.</title>
        <authorList>
            <person name="Qin J."/>
            <person name="Feng Y."/>
            <person name="Zong Z."/>
        </authorList>
    </citation>
    <scope>NUCLEOTIDE SEQUENCE [LARGE SCALE GENOMIC DNA]</scope>
    <source>
        <strain evidence="2 3">WCHAc060002</strain>
    </source>
</reference>